<dbReference type="STRING" id="56408.A0A1E5RAK9"/>
<reference evidence="2" key="1">
    <citation type="journal article" date="2016" name="Genome Announc.">
        <title>Genome sequences of three species of Hanseniaspora isolated from spontaneous wine fermentations.</title>
        <authorList>
            <person name="Sternes P.R."/>
            <person name="Lee D."/>
            <person name="Kutyna D.R."/>
            <person name="Borneman A.R."/>
        </authorList>
    </citation>
    <scope>NUCLEOTIDE SEQUENCE [LARGE SCALE GENOMIC DNA]</scope>
    <source>
        <strain evidence="2">AWRI3579</strain>
    </source>
</reference>
<proteinExistence type="predicted"/>
<gene>
    <name evidence="1" type="ORF">AWRI3579_g2491</name>
</gene>
<dbReference type="GO" id="GO:0008270">
    <property type="term" value="F:zinc ion binding"/>
    <property type="evidence" value="ECO:0007669"/>
    <property type="project" value="InterPro"/>
</dbReference>
<organism evidence="1 2">
    <name type="scientific">Hanseniaspora osmophila</name>
    <dbReference type="NCBI Taxonomy" id="56408"/>
    <lineage>
        <taxon>Eukaryota</taxon>
        <taxon>Fungi</taxon>
        <taxon>Dikarya</taxon>
        <taxon>Ascomycota</taxon>
        <taxon>Saccharomycotina</taxon>
        <taxon>Saccharomycetes</taxon>
        <taxon>Saccharomycodales</taxon>
        <taxon>Saccharomycodaceae</taxon>
        <taxon>Hanseniaspora</taxon>
    </lineage>
</organism>
<dbReference type="FunCoup" id="A0A1E5RAK9">
    <property type="interactions" value="21"/>
</dbReference>
<evidence type="ECO:0000313" key="2">
    <source>
        <dbReference type="Proteomes" id="UP000095728"/>
    </source>
</evidence>
<dbReference type="AlphaFoldDB" id="A0A1E5RAK9"/>
<sequence>MSELIKGLLVDDESRCEHWHSELDVVALKFKCCPEVYYCCYSCHLELNDIDPETGSSSGGKHQIEKFSRNDNTVKLIMCGACKTEMTFAEYTKDMKCYNCKHNFNPRCKIHYDLYFTQ</sequence>
<name>A0A1E5RAK9_9ASCO</name>
<dbReference type="InterPro" id="IPR016694">
    <property type="entry name" value="UCP017292"/>
</dbReference>
<dbReference type="PIRSF" id="PIRSF017292">
    <property type="entry name" value="UCP017292_Znf_CHY"/>
    <property type="match status" value="1"/>
</dbReference>
<dbReference type="EMBL" id="LPNM01000008">
    <property type="protein sequence ID" value="OEJ83934.1"/>
    <property type="molecule type" value="Genomic_DNA"/>
</dbReference>
<protein>
    <submittedName>
        <fullName evidence="1">Helper of Tim protein 13</fullName>
    </submittedName>
</protein>
<keyword evidence="2" id="KW-1185">Reference proteome</keyword>
<dbReference type="Proteomes" id="UP000095728">
    <property type="component" value="Unassembled WGS sequence"/>
</dbReference>
<comment type="caution">
    <text evidence="1">The sequence shown here is derived from an EMBL/GenBank/DDBJ whole genome shotgun (WGS) entry which is preliminary data.</text>
</comment>
<dbReference type="InParanoid" id="A0A1E5RAK9"/>
<accession>A0A1E5RAK9</accession>
<dbReference type="SUPFAM" id="SSF161219">
    <property type="entry name" value="CHY zinc finger-like"/>
    <property type="match status" value="1"/>
</dbReference>
<dbReference type="InterPro" id="IPR037274">
    <property type="entry name" value="Znf_CHY_sf"/>
</dbReference>
<evidence type="ECO:0000313" key="1">
    <source>
        <dbReference type="EMBL" id="OEJ83934.1"/>
    </source>
</evidence>
<dbReference type="OrthoDB" id="411372at2759"/>